<dbReference type="SMART" id="SM00411">
    <property type="entry name" value="BHL"/>
    <property type="match status" value="1"/>
</dbReference>
<reference evidence="6" key="1">
    <citation type="journal article" date="2007" name="Appl. Environ. Microbiol.">
        <title>Sequence characterization and comparative analysis of three plasmids isolated from environmental Vibrio spp.</title>
        <authorList>
            <person name="Hazen T.H."/>
            <person name="Wu D."/>
            <person name="Eisen J.A."/>
            <person name="Sobecky P.A."/>
        </authorList>
    </citation>
    <scope>NUCLEOTIDE SEQUENCE [LARGE SCALE GENOMIC DNA]</scope>
    <source>
        <strain evidence="6">23023</strain>
        <plasmid evidence="6">p23023</plasmid>
    </source>
</reference>
<sequence>MNKVELIARISSKYDLDEKRVRVLADVIFDEMAKALLDRESIEIPELGDFWIKTRPEKLSENRRGQVITIREKHAVRFKPVIQLRKALNPKSNFIAKR</sequence>
<dbReference type="Gene3D" id="4.10.520.10">
    <property type="entry name" value="IHF-like DNA-binding proteins"/>
    <property type="match status" value="1"/>
</dbReference>
<dbReference type="PANTHER" id="PTHR33175">
    <property type="entry name" value="DNA-BINDING PROTEIN HU"/>
    <property type="match status" value="1"/>
</dbReference>
<evidence type="ECO:0000256" key="2">
    <source>
        <dbReference type="ARBA" id="ARBA00010529"/>
    </source>
</evidence>
<proteinExistence type="inferred from homology"/>
<organism evidence="6">
    <name type="scientific">Vibrio sp. 23023</name>
    <dbReference type="NCBI Taxonomy" id="452803"/>
    <lineage>
        <taxon>Bacteria</taxon>
        <taxon>Pseudomonadati</taxon>
        <taxon>Pseudomonadota</taxon>
        <taxon>Gammaproteobacteria</taxon>
        <taxon>Vibrionales</taxon>
        <taxon>Vibrionaceae</taxon>
        <taxon>Vibrio</taxon>
    </lineage>
</organism>
<name>A9M4N2_9VIBR</name>
<gene>
    <name evidence="6" type="ORF">BMSA_0014</name>
</gene>
<protein>
    <submittedName>
        <fullName evidence="6">Histone-like DNA-binding protein</fullName>
    </submittedName>
</protein>
<dbReference type="RefSeq" id="WP_012219822.1">
    <property type="nucleotide sequence ID" value="NC_010112.1"/>
</dbReference>
<dbReference type="Pfam" id="PF00216">
    <property type="entry name" value="Bac_DNA_binding"/>
    <property type="match status" value="1"/>
</dbReference>
<keyword evidence="4 6" id="KW-0238">DNA-binding</keyword>
<evidence type="ECO:0000256" key="1">
    <source>
        <dbReference type="ARBA" id="ARBA00003819"/>
    </source>
</evidence>
<evidence type="ECO:0000256" key="3">
    <source>
        <dbReference type="ARBA" id="ARBA00023067"/>
    </source>
</evidence>
<dbReference type="EMBL" id="CP000755">
    <property type="protein sequence ID" value="ABX77010.1"/>
    <property type="molecule type" value="Genomic_DNA"/>
</dbReference>
<evidence type="ECO:0000256" key="4">
    <source>
        <dbReference type="ARBA" id="ARBA00023125"/>
    </source>
</evidence>
<dbReference type="InterPro" id="IPR000119">
    <property type="entry name" value="Hist_DNA-bd"/>
</dbReference>
<keyword evidence="3" id="KW-0226">DNA condensation</keyword>
<evidence type="ECO:0000256" key="5">
    <source>
        <dbReference type="RuleBase" id="RU003939"/>
    </source>
</evidence>
<dbReference type="GO" id="GO:0030527">
    <property type="term" value="F:structural constituent of chromatin"/>
    <property type="evidence" value="ECO:0007669"/>
    <property type="project" value="InterPro"/>
</dbReference>
<dbReference type="AlphaFoldDB" id="A9M4N2"/>
<accession>A9M4N2</accession>
<comment type="function">
    <text evidence="1">Histone-like DNA-binding protein which is capable of wrapping DNA to stabilize it, and thus to prevent its denaturation under extreme environmental conditions.</text>
</comment>
<evidence type="ECO:0000313" key="6">
    <source>
        <dbReference type="EMBL" id="ABX77010.1"/>
    </source>
</evidence>
<dbReference type="GO" id="GO:0003677">
    <property type="term" value="F:DNA binding"/>
    <property type="evidence" value="ECO:0007669"/>
    <property type="project" value="UniProtKB-KW"/>
</dbReference>
<dbReference type="SUPFAM" id="SSF47729">
    <property type="entry name" value="IHF-like DNA-binding proteins"/>
    <property type="match status" value="1"/>
</dbReference>
<dbReference type="InterPro" id="IPR010992">
    <property type="entry name" value="IHF-like_DNA-bd_dom_sf"/>
</dbReference>
<geneLocation type="plasmid" evidence="6">
    <name>p23023</name>
</geneLocation>
<dbReference type="PANTHER" id="PTHR33175:SF3">
    <property type="entry name" value="DNA-BINDING PROTEIN HU-BETA"/>
    <property type="match status" value="1"/>
</dbReference>
<dbReference type="GO" id="GO:0030261">
    <property type="term" value="P:chromosome condensation"/>
    <property type="evidence" value="ECO:0007669"/>
    <property type="project" value="UniProtKB-KW"/>
</dbReference>
<dbReference type="GO" id="GO:0005829">
    <property type="term" value="C:cytosol"/>
    <property type="evidence" value="ECO:0007669"/>
    <property type="project" value="TreeGrafter"/>
</dbReference>
<comment type="similarity">
    <text evidence="2 5">Belongs to the bacterial histone-like protein family.</text>
</comment>
<keyword evidence="6" id="KW-0614">Plasmid</keyword>